<feature type="compositionally biased region" description="Acidic residues" evidence="1">
    <location>
        <begin position="236"/>
        <end position="247"/>
    </location>
</feature>
<protein>
    <submittedName>
        <fullName evidence="2">Uncharacterized protein</fullName>
    </submittedName>
</protein>
<organism evidence="3">
    <name type="scientific">Serpula lacrymans var. lacrymans (strain S7.3)</name>
    <name type="common">Dry rot fungus</name>
    <dbReference type="NCBI Taxonomy" id="936435"/>
    <lineage>
        <taxon>Eukaryota</taxon>
        <taxon>Fungi</taxon>
        <taxon>Dikarya</taxon>
        <taxon>Basidiomycota</taxon>
        <taxon>Agaricomycotina</taxon>
        <taxon>Agaricomycetes</taxon>
        <taxon>Agaricomycetidae</taxon>
        <taxon>Boletales</taxon>
        <taxon>Coniophorineae</taxon>
        <taxon>Serpulaceae</taxon>
        <taxon>Serpula</taxon>
    </lineage>
</organism>
<feature type="region of interest" description="Disordered" evidence="1">
    <location>
        <begin position="1"/>
        <end position="47"/>
    </location>
</feature>
<gene>
    <name evidence="2" type="ORF">SERLA73DRAFT_73011</name>
</gene>
<sequence length="253" mass="27538">MSPHCSPPSSVAPSSLPPHSPPSSPDPDHEPTIKFEPPYQSHPRFYSQHSRAQQKYEPYPNISMHLIPSIADIQFATNTIEWGSKARINPLHVAQFLAGLSALSPGAIRQALCAQKFSLDTLDEEMKWTNKKVTELEAVKDFLEEVQKSNAVLCAGLCSQVSLIEQYMNNNNLAVITPPSDCGSKGSVGTFQAEIDKPSNIGDLDSVDDSDKSPEHDLGHGFYEVDGAVQFRGEDECSSEELEEAEEIGGGGN</sequence>
<proteinExistence type="predicted"/>
<keyword evidence="3" id="KW-1185">Reference proteome</keyword>
<dbReference type="EMBL" id="GL945479">
    <property type="protein sequence ID" value="EGO00289.1"/>
    <property type="molecule type" value="Genomic_DNA"/>
</dbReference>
<dbReference type="Proteomes" id="UP000008063">
    <property type="component" value="Unassembled WGS sequence"/>
</dbReference>
<dbReference type="AlphaFoldDB" id="F8PWG5"/>
<reference evidence="3" key="1">
    <citation type="journal article" date="2011" name="Science">
        <title>The plant cell wall-decomposing machinery underlies the functional diversity of forest fungi.</title>
        <authorList>
            <person name="Eastwood D.C."/>
            <person name="Floudas D."/>
            <person name="Binder M."/>
            <person name="Majcherczyk A."/>
            <person name="Schneider P."/>
            <person name="Aerts A."/>
            <person name="Asiegbu F.O."/>
            <person name="Baker S.E."/>
            <person name="Barry K."/>
            <person name="Bendiksby M."/>
            <person name="Blumentritt M."/>
            <person name="Coutinho P.M."/>
            <person name="Cullen D."/>
            <person name="de Vries R.P."/>
            <person name="Gathman A."/>
            <person name="Goodell B."/>
            <person name="Henrissat B."/>
            <person name="Ihrmark K."/>
            <person name="Kauserud H."/>
            <person name="Kohler A."/>
            <person name="LaButti K."/>
            <person name="Lapidus A."/>
            <person name="Lavin J.L."/>
            <person name="Lee Y.-H."/>
            <person name="Lindquist E."/>
            <person name="Lilly W."/>
            <person name="Lucas S."/>
            <person name="Morin E."/>
            <person name="Murat C."/>
            <person name="Oguiza J.A."/>
            <person name="Park J."/>
            <person name="Pisabarro A.G."/>
            <person name="Riley R."/>
            <person name="Rosling A."/>
            <person name="Salamov A."/>
            <person name="Schmidt O."/>
            <person name="Schmutz J."/>
            <person name="Skrede I."/>
            <person name="Stenlid J."/>
            <person name="Wiebenga A."/>
            <person name="Xie X."/>
            <person name="Kuees U."/>
            <person name="Hibbett D.S."/>
            <person name="Hoffmeister D."/>
            <person name="Hoegberg N."/>
            <person name="Martin F."/>
            <person name="Grigoriev I.V."/>
            <person name="Watkinson S.C."/>
        </authorList>
    </citation>
    <scope>NUCLEOTIDE SEQUENCE [LARGE SCALE GENOMIC DNA]</scope>
    <source>
        <strain evidence="3">strain S7.3</strain>
    </source>
</reference>
<accession>F8PWG5</accession>
<evidence type="ECO:0000313" key="3">
    <source>
        <dbReference type="Proteomes" id="UP000008063"/>
    </source>
</evidence>
<feature type="compositionally biased region" description="Pro residues" evidence="1">
    <location>
        <begin position="15"/>
        <end position="25"/>
    </location>
</feature>
<dbReference type="InParanoid" id="F8PWG5"/>
<dbReference type="HOGENOM" id="CLU_096183_0_0_1"/>
<feature type="region of interest" description="Disordered" evidence="1">
    <location>
        <begin position="196"/>
        <end position="220"/>
    </location>
</feature>
<evidence type="ECO:0000256" key="1">
    <source>
        <dbReference type="SAM" id="MobiDB-lite"/>
    </source>
</evidence>
<feature type="compositionally biased region" description="Low complexity" evidence="1">
    <location>
        <begin position="1"/>
        <end position="14"/>
    </location>
</feature>
<evidence type="ECO:0000313" key="2">
    <source>
        <dbReference type="EMBL" id="EGO00289.1"/>
    </source>
</evidence>
<name>F8PWG5_SERL3</name>
<feature type="region of interest" description="Disordered" evidence="1">
    <location>
        <begin position="233"/>
        <end position="253"/>
    </location>
</feature>
<feature type="compositionally biased region" description="Basic and acidic residues" evidence="1">
    <location>
        <begin position="209"/>
        <end position="219"/>
    </location>
</feature>